<dbReference type="PROSITE" id="PS00894">
    <property type="entry name" value="HTH_DEOR_1"/>
    <property type="match status" value="1"/>
</dbReference>
<dbReference type="InterPro" id="IPR050313">
    <property type="entry name" value="Carb_Metab_HTH_regulators"/>
</dbReference>
<dbReference type="Proteomes" id="UP000664209">
    <property type="component" value="Unassembled WGS sequence"/>
</dbReference>
<dbReference type="PROSITE" id="PS51000">
    <property type="entry name" value="HTH_DEOR_2"/>
    <property type="match status" value="1"/>
</dbReference>
<dbReference type="GO" id="GO:0003700">
    <property type="term" value="F:DNA-binding transcription factor activity"/>
    <property type="evidence" value="ECO:0007669"/>
    <property type="project" value="InterPro"/>
</dbReference>
<evidence type="ECO:0000256" key="1">
    <source>
        <dbReference type="ARBA" id="ARBA00023015"/>
    </source>
</evidence>
<dbReference type="InterPro" id="IPR014036">
    <property type="entry name" value="DeoR-like_C"/>
</dbReference>
<dbReference type="PANTHER" id="PTHR30363">
    <property type="entry name" value="HTH-TYPE TRANSCRIPTIONAL REGULATOR SRLR-RELATED"/>
    <property type="match status" value="1"/>
</dbReference>
<keyword evidence="3" id="KW-0804">Transcription</keyword>
<reference evidence="6" key="1">
    <citation type="submission" date="2021-03" db="EMBL/GenBank/DDBJ databases">
        <title>Actinotalea soli sp. nov., isolated from soil.</title>
        <authorList>
            <person name="Ping W."/>
            <person name="Zhang J."/>
        </authorList>
    </citation>
    <scope>NUCLEOTIDE SEQUENCE</scope>
    <source>
        <strain evidence="6">BY-33</strain>
    </source>
</reference>
<dbReference type="InterPro" id="IPR018356">
    <property type="entry name" value="Tscrpt_reg_HTH_DeoR_CS"/>
</dbReference>
<dbReference type="AlphaFoldDB" id="A0A939LRY3"/>
<dbReference type="InterPro" id="IPR036388">
    <property type="entry name" value="WH-like_DNA-bd_sf"/>
</dbReference>
<dbReference type="SUPFAM" id="SSF100950">
    <property type="entry name" value="NagB/RpiA/CoA transferase-like"/>
    <property type="match status" value="1"/>
</dbReference>
<feature type="region of interest" description="Disordered" evidence="4">
    <location>
        <begin position="253"/>
        <end position="274"/>
    </location>
</feature>
<dbReference type="InterPro" id="IPR036390">
    <property type="entry name" value="WH_DNA-bd_sf"/>
</dbReference>
<evidence type="ECO:0000313" key="6">
    <source>
        <dbReference type="EMBL" id="MBO1752748.1"/>
    </source>
</evidence>
<proteinExistence type="predicted"/>
<evidence type="ECO:0000256" key="3">
    <source>
        <dbReference type="ARBA" id="ARBA00023163"/>
    </source>
</evidence>
<dbReference type="SMART" id="SM00420">
    <property type="entry name" value="HTH_DEOR"/>
    <property type="match status" value="1"/>
</dbReference>
<dbReference type="Gene3D" id="1.10.10.10">
    <property type="entry name" value="Winged helix-like DNA-binding domain superfamily/Winged helix DNA-binding domain"/>
    <property type="match status" value="1"/>
</dbReference>
<sequence length="274" mass="28262">MLAQQRQDLILGEIRARGAVRVADLVADLDVSDMTVRRDIAELARRGLVHRVHGGAVDARHAAHEPGFLAKSTLAGPEKQAIARAALDLVSPGGAVALSAGTTTHLLAALIAETPGLRPLTVVTNSLPAADTLHRPEDHDLTVVLTGGTRTPSDALVGPVATASLQTLRVDVAFVGVHGLDVDAGLTTPNLLEAETDRALIAAANQTVVLADHTKWGEVGLSRIVGLTEVDVLVCDTGLARDAARSAREQVGELVLAEPAPAPPPPGPTPTTAP</sequence>
<feature type="compositionally biased region" description="Pro residues" evidence="4">
    <location>
        <begin position="260"/>
        <end position="274"/>
    </location>
</feature>
<dbReference type="Gene3D" id="3.40.50.1360">
    <property type="match status" value="1"/>
</dbReference>
<organism evidence="6 7">
    <name type="scientific">Actinotalea soli</name>
    <dbReference type="NCBI Taxonomy" id="2819234"/>
    <lineage>
        <taxon>Bacteria</taxon>
        <taxon>Bacillati</taxon>
        <taxon>Actinomycetota</taxon>
        <taxon>Actinomycetes</taxon>
        <taxon>Micrococcales</taxon>
        <taxon>Cellulomonadaceae</taxon>
        <taxon>Actinotalea</taxon>
    </lineage>
</organism>
<dbReference type="GO" id="GO:0003677">
    <property type="term" value="F:DNA binding"/>
    <property type="evidence" value="ECO:0007669"/>
    <property type="project" value="UniProtKB-KW"/>
</dbReference>
<feature type="domain" description="HTH deoR-type" evidence="5">
    <location>
        <begin position="3"/>
        <end position="58"/>
    </location>
</feature>
<dbReference type="EMBL" id="JAGEMK010000007">
    <property type="protein sequence ID" value="MBO1752748.1"/>
    <property type="molecule type" value="Genomic_DNA"/>
</dbReference>
<dbReference type="InterPro" id="IPR001034">
    <property type="entry name" value="DeoR_HTH"/>
</dbReference>
<dbReference type="PRINTS" id="PR00037">
    <property type="entry name" value="HTHLACR"/>
</dbReference>
<keyword evidence="2" id="KW-0238">DNA-binding</keyword>
<name>A0A939LRY3_9CELL</name>
<dbReference type="PANTHER" id="PTHR30363:SF44">
    <property type="entry name" value="AGA OPERON TRANSCRIPTIONAL REPRESSOR-RELATED"/>
    <property type="match status" value="1"/>
</dbReference>
<evidence type="ECO:0000256" key="2">
    <source>
        <dbReference type="ARBA" id="ARBA00023125"/>
    </source>
</evidence>
<dbReference type="SMART" id="SM01134">
    <property type="entry name" value="DeoRC"/>
    <property type="match status" value="1"/>
</dbReference>
<dbReference type="Pfam" id="PF00455">
    <property type="entry name" value="DeoRC"/>
    <property type="match status" value="1"/>
</dbReference>
<dbReference type="Pfam" id="PF08220">
    <property type="entry name" value="HTH_DeoR"/>
    <property type="match status" value="1"/>
</dbReference>
<evidence type="ECO:0000256" key="4">
    <source>
        <dbReference type="SAM" id="MobiDB-lite"/>
    </source>
</evidence>
<keyword evidence="7" id="KW-1185">Reference proteome</keyword>
<dbReference type="InterPro" id="IPR037171">
    <property type="entry name" value="NagB/RpiA_transferase-like"/>
</dbReference>
<evidence type="ECO:0000259" key="5">
    <source>
        <dbReference type="PROSITE" id="PS51000"/>
    </source>
</evidence>
<keyword evidence="1" id="KW-0805">Transcription regulation</keyword>
<protein>
    <submittedName>
        <fullName evidence="6">DeoR/GlpR transcriptional regulator</fullName>
    </submittedName>
</protein>
<gene>
    <name evidence="6" type="ORF">J4G33_13125</name>
</gene>
<dbReference type="RefSeq" id="WP_208056427.1">
    <property type="nucleotide sequence ID" value="NZ_JAGEMK010000007.1"/>
</dbReference>
<comment type="caution">
    <text evidence="6">The sequence shown here is derived from an EMBL/GenBank/DDBJ whole genome shotgun (WGS) entry which is preliminary data.</text>
</comment>
<dbReference type="SUPFAM" id="SSF46785">
    <property type="entry name" value="Winged helix' DNA-binding domain"/>
    <property type="match status" value="1"/>
</dbReference>
<accession>A0A939LRY3</accession>
<evidence type="ECO:0000313" key="7">
    <source>
        <dbReference type="Proteomes" id="UP000664209"/>
    </source>
</evidence>